<evidence type="ECO:0000313" key="2">
    <source>
        <dbReference type="EMBL" id="KRR18289.1"/>
    </source>
</evidence>
<evidence type="ECO:0000256" key="1">
    <source>
        <dbReference type="SAM" id="MobiDB-lite"/>
    </source>
</evidence>
<gene>
    <name evidence="2" type="ORF">CQ14_40190</name>
</gene>
<dbReference type="Proteomes" id="UP000051660">
    <property type="component" value="Unassembled WGS sequence"/>
</dbReference>
<dbReference type="AlphaFoldDB" id="A0A0R3ME61"/>
<sequence>MSSESWLSEFETLIAIERARTLLALIEAPALVGQARTIIARAVGVSADRKTGRVLKGEFVPCNGAGCKNTLTFPDRLTNEAERLRQEAEARPPGPQRDELMRKARQARPPSGSMSGFPHRV</sequence>
<proteinExistence type="predicted"/>
<protein>
    <submittedName>
        <fullName evidence="2">Uncharacterized protein</fullName>
    </submittedName>
</protein>
<feature type="compositionally biased region" description="Basic and acidic residues" evidence="1">
    <location>
        <begin position="78"/>
        <end position="102"/>
    </location>
</feature>
<accession>A0A0R3ME61</accession>
<feature type="region of interest" description="Disordered" evidence="1">
    <location>
        <begin position="78"/>
        <end position="121"/>
    </location>
</feature>
<comment type="caution">
    <text evidence="2">The sequence shown here is derived from an EMBL/GenBank/DDBJ whole genome shotgun (WGS) entry which is preliminary data.</text>
</comment>
<dbReference type="EMBL" id="LLYB01000108">
    <property type="protein sequence ID" value="KRR18289.1"/>
    <property type="molecule type" value="Genomic_DNA"/>
</dbReference>
<evidence type="ECO:0000313" key="3">
    <source>
        <dbReference type="Proteomes" id="UP000051660"/>
    </source>
</evidence>
<reference evidence="2 3" key="1">
    <citation type="submission" date="2014-03" db="EMBL/GenBank/DDBJ databases">
        <title>Bradyrhizobium valentinum sp. nov., isolated from effective nodules of Lupinus mariae-josephae, a lupine endemic of basic-lime soils in Eastern Spain.</title>
        <authorList>
            <person name="Duran D."/>
            <person name="Rey L."/>
            <person name="Navarro A."/>
            <person name="Busquets A."/>
            <person name="Imperial J."/>
            <person name="Ruiz-Argueso T."/>
        </authorList>
    </citation>
    <scope>NUCLEOTIDE SEQUENCE [LARGE SCALE GENOMIC DNA]</scope>
    <source>
        <strain evidence="2 3">CCBAU 23086</strain>
    </source>
</reference>
<organism evidence="2 3">
    <name type="scientific">Bradyrhizobium lablabi</name>
    <dbReference type="NCBI Taxonomy" id="722472"/>
    <lineage>
        <taxon>Bacteria</taxon>
        <taxon>Pseudomonadati</taxon>
        <taxon>Pseudomonadota</taxon>
        <taxon>Alphaproteobacteria</taxon>
        <taxon>Hyphomicrobiales</taxon>
        <taxon>Nitrobacteraceae</taxon>
        <taxon>Bradyrhizobium</taxon>
    </lineage>
</organism>
<name>A0A0R3ME61_9BRAD</name>